<dbReference type="InterPro" id="IPR037185">
    <property type="entry name" value="EmrE-like"/>
</dbReference>
<dbReference type="Gene3D" id="1.10.3730.20">
    <property type="match status" value="1"/>
</dbReference>
<feature type="transmembrane region" description="Helical" evidence="6">
    <location>
        <begin position="130"/>
        <end position="150"/>
    </location>
</feature>
<keyword evidence="3 6" id="KW-0812">Transmembrane</keyword>
<feature type="transmembrane region" description="Helical" evidence="6">
    <location>
        <begin position="222"/>
        <end position="243"/>
    </location>
</feature>
<dbReference type="PANTHER" id="PTHR32322:SF2">
    <property type="entry name" value="EAMA DOMAIN-CONTAINING PROTEIN"/>
    <property type="match status" value="1"/>
</dbReference>
<feature type="transmembrane region" description="Helical" evidence="6">
    <location>
        <begin position="278"/>
        <end position="295"/>
    </location>
</feature>
<evidence type="ECO:0000256" key="4">
    <source>
        <dbReference type="ARBA" id="ARBA00022989"/>
    </source>
</evidence>
<dbReference type="InterPro" id="IPR050638">
    <property type="entry name" value="AA-Vitamin_Transporters"/>
</dbReference>
<evidence type="ECO:0000256" key="6">
    <source>
        <dbReference type="SAM" id="Phobius"/>
    </source>
</evidence>
<gene>
    <name evidence="8" type="ORF">SAMN02745205_01508</name>
</gene>
<dbReference type="EMBL" id="FUWL01000012">
    <property type="protein sequence ID" value="SJZ65411.1"/>
    <property type="molecule type" value="Genomic_DNA"/>
</dbReference>
<comment type="similarity">
    <text evidence="2">Belongs to the EamA transporter family.</text>
</comment>
<evidence type="ECO:0000256" key="2">
    <source>
        <dbReference type="ARBA" id="ARBA00007362"/>
    </source>
</evidence>
<dbReference type="GO" id="GO:0016020">
    <property type="term" value="C:membrane"/>
    <property type="evidence" value="ECO:0007669"/>
    <property type="project" value="UniProtKB-SubCell"/>
</dbReference>
<dbReference type="OrthoDB" id="9806740at2"/>
<evidence type="ECO:0000256" key="1">
    <source>
        <dbReference type="ARBA" id="ARBA00004141"/>
    </source>
</evidence>
<keyword evidence="5 6" id="KW-0472">Membrane</keyword>
<feature type="transmembrane region" description="Helical" evidence="6">
    <location>
        <begin position="12"/>
        <end position="32"/>
    </location>
</feature>
<dbReference type="PANTHER" id="PTHR32322">
    <property type="entry name" value="INNER MEMBRANE TRANSPORTER"/>
    <property type="match status" value="1"/>
</dbReference>
<protein>
    <submittedName>
        <fullName evidence="8">EamA domain-containing membrane protein RarD</fullName>
    </submittedName>
</protein>
<dbReference type="Proteomes" id="UP000189956">
    <property type="component" value="Unassembled WGS sequence"/>
</dbReference>
<dbReference type="InterPro" id="IPR000620">
    <property type="entry name" value="EamA_dom"/>
</dbReference>
<feature type="transmembrane region" description="Helical" evidence="6">
    <location>
        <begin position="104"/>
        <end position="123"/>
    </location>
</feature>
<sequence>MEVDKDKKSTARGYIAAIISACTFGFIPLFVLPLFRDGYSATDVLVYRTLFCSIGLAVYMLFAKIPFGISRKDVPFLILGGLFYFCSAWFLLLGYTYISSGLATTIHFSYPVFVALILLVLFGKRPSFKSILAIFLAIGGVAFISLSSAAGMGREVSYWGVAMILFSGFTYAAYIVELKHTRLSRFPGFRTTLYVMLVACVLFCAVSIFNQGYIQPLRSFDNYMNAILLALVPTILSNLTLIVAVKHIGSSKTSVLGALEPLTALVIGIMVFDEFLSVGGLIGVFLILLSVYLVIRDKQQS</sequence>
<feature type="transmembrane region" description="Helical" evidence="6">
    <location>
        <begin position="74"/>
        <end position="98"/>
    </location>
</feature>
<evidence type="ECO:0000256" key="3">
    <source>
        <dbReference type="ARBA" id="ARBA00022692"/>
    </source>
</evidence>
<dbReference type="RefSeq" id="WP_052101920.1">
    <property type="nucleotide sequence ID" value="NZ_FUWL01000012.1"/>
</dbReference>
<feature type="domain" description="EamA" evidence="7">
    <location>
        <begin position="12"/>
        <end position="145"/>
    </location>
</feature>
<proteinExistence type="inferred from homology"/>
<name>A0A1T4MEV0_PORCN</name>
<feature type="transmembrane region" description="Helical" evidence="6">
    <location>
        <begin position="44"/>
        <end position="62"/>
    </location>
</feature>
<reference evidence="8 9" key="1">
    <citation type="submission" date="2017-02" db="EMBL/GenBank/DDBJ databases">
        <authorList>
            <person name="Peterson S.W."/>
        </authorList>
    </citation>
    <scope>NUCLEOTIDE SEQUENCE [LARGE SCALE GENOMIC DNA]</scope>
    <source>
        <strain evidence="8 9">ATCC 700135</strain>
    </source>
</reference>
<evidence type="ECO:0000313" key="9">
    <source>
        <dbReference type="Proteomes" id="UP000189956"/>
    </source>
</evidence>
<organism evidence="8 9">
    <name type="scientific">Porphyromonas cangingivalis</name>
    <dbReference type="NCBI Taxonomy" id="36874"/>
    <lineage>
        <taxon>Bacteria</taxon>
        <taxon>Pseudomonadati</taxon>
        <taxon>Bacteroidota</taxon>
        <taxon>Bacteroidia</taxon>
        <taxon>Bacteroidales</taxon>
        <taxon>Porphyromonadaceae</taxon>
        <taxon>Porphyromonas</taxon>
    </lineage>
</organism>
<feature type="transmembrane region" description="Helical" evidence="6">
    <location>
        <begin position="156"/>
        <end position="176"/>
    </location>
</feature>
<evidence type="ECO:0000256" key="5">
    <source>
        <dbReference type="ARBA" id="ARBA00023136"/>
    </source>
</evidence>
<evidence type="ECO:0000259" key="7">
    <source>
        <dbReference type="Pfam" id="PF00892"/>
    </source>
</evidence>
<dbReference type="Pfam" id="PF00892">
    <property type="entry name" value="EamA"/>
    <property type="match status" value="2"/>
</dbReference>
<keyword evidence="4 6" id="KW-1133">Transmembrane helix</keyword>
<feature type="transmembrane region" description="Helical" evidence="6">
    <location>
        <begin position="188"/>
        <end position="210"/>
    </location>
</feature>
<feature type="domain" description="EamA" evidence="7">
    <location>
        <begin position="159"/>
        <end position="295"/>
    </location>
</feature>
<evidence type="ECO:0000313" key="8">
    <source>
        <dbReference type="EMBL" id="SJZ65411.1"/>
    </source>
</evidence>
<dbReference type="AlphaFoldDB" id="A0A1T4MEV0"/>
<accession>A0A1T4MEV0</accession>
<feature type="transmembrane region" description="Helical" evidence="6">
    <location>
        <begin position="255"/>
        <end position="272"/>
    </location>
</feature>
<dbReference type="SUPFAM" id="SSF103481">
    <property type="entry name" value="Multidrug resistance efflux transporter EmrE"/>
    <property type="match status" value="2"/>
</dbReference>
<comment type="subcellular location">
    <subcellularLocation>
        <location evidence="1">Membrane</location>
        <topology evidence="1">Multi-pass membrane protein</topology>
    </subcellularLocation>
</comment>